<evidence type="ECO:0000256" key="7">
    <source>
        <dbReference type="ARBA" id="ARBA00022832"/>
    </source>
</evidence>
<evidence type="ECO:0000256" key="1">
    <source>
        <dbReference type="ARBA" id="ARBA00004141"/>
    </source>
</evidence>
<dbReference type="OrthoDB" id="46988at2759"/>
<evidence type="ECO:0000256" key="10">
    <source>
        <dbReference type="ARBA" id="ARBA00023136"/>
    </source>
</evidence>
<feature type="transmembrane region" description="Helical" evidence="14">
    <location>
        <begin position="99"/>
        <end position="130"/>
    </location>
</feature>
<dbReference type="PANTHER" id="PTHR11035">
    <property type="entry name" value="VERY-LONG-CHAIN (3R)-3-HYDROXYACYL-COA DEHYDRATASE"/>
    <property type="match status" value="1"/>
</dbReference>
<evidence type="ECO:0000256" key="6">
    <source>
        <dbReference type="ARBA" id="ARBA00022692"/>
    </source>
</evidence>
<comment type="function">
    <text evidence="14">Catalyzes the third of the four reactions of the long-chain fatty acids elongation cycle. This endoplasmic reticulum-bound enzymatic process, allows the addition of two carbons to the chain of long- and very long-chain fatty acids/VLCFAs per cycle. This enzyme catalyzes the dehydration of the 3-hydroxyacyl-CoA intermediate into trans-2,3-enoyl-CoA, within each cycle of fatty acid elongation. Thereby, it participates to the production of VLCFAs of different chain lengths that are involved in multiple biological processes as precursors of membrane lipids and lipid mediators.</text>
</comment>
<dbReference type="GO" id="GO:0042761">
    <property type="term" value="P:very long-chain fatty acid biosynthetic process"/>
    <property type="evidence" value="ECO:0007669"/>
    <property type="project" value="TreeGrafter"/>
</dbReference>
<evidence type="ECO:0000313" key="15">
    <source>
        <dbReference type="EnsemblMetazoa" id="Aqu2.1.32607_001"/>
    </source>
</evidence>
<name>A0A1X7UZ32_AMPQE</name>
<evidence type="ECO:0000256" key="12">
    <source>
        <dbReference type="ARBA" id="ARBA00023239"/>
    </source>
</evidence>
<proteinExistence type="inferred from homology"/>
<comment type="subcellular location">
    <subcellularLocation>
        <location evidence="14">Endoplasmic reticulum membrane</location>
        <topology evidence="14">Multi-pass membrane protein</topology>
    </subcellularLocation>
    <subcellularLocation>
        <location evidence="1">Membrane</location>
        <topology evidence="1">Multi-pass membrane protein</topology>
    </subcellularLocation>
</comment>
<evidence type="ECO:0000256" key="4">
    <source>
        <dbReference type="ARBA" id="ARBA00013122"/>
    </source>
</evidence>
<keyword evidence="10 14" id="KW-0472">Membrane</keyword>
<dbReference type="GO" id="GO:0030148">
    <property type="term" value="P:sphingolipid biosynthetic process"/>
    <property type="evidence" value="ECO:0007669"/>
    <property type="project" value="TreeGrafter"/>
</dbReference>
<comment type="caution">
    <text evidence="14">Lacks conserved residue(s) required for the propagation of feature annotation.</text>
</comment>
<dbReference type="UniPathway" id="UPA00094"/>
<protein>
    <recommendedName>
        <fullName evidence="4 14">Very-long-chain (3R)-3-hydroxyacyl-CoA dehydratase</fullName>
        <ecNumber evidence="4 14">4.2.1.134</ecNumber>
    </recommendedName>
</protein>
<comment type="similarity">
    <text evidence="3 14">Belongs to the very long-chain fatty acids dehydratase HACD family.</text>
</comment>
<evidence type="ECO:0000256" key="8">
    <source>
        <dbReference type="ARBA" id="ARBA00022989"/>
    </source>
</evidence>
<keyword evidence="7 14" id="KW-0276">Fatty acid metabolism</keyword>
<sequence>MKAVQYVIEGNYGIEVGTPGLYLKVHKELKLFQGLACLEIIHSIIGIIRSNVVLTFFQIYSRNIILWGIIDFVPVSYLEQFIWPLVVLLVWSISEVSRYIYYACMLIGSTPYFIIYLSGIIQYLIVFPHLYDRMIHQRMKVLCKELKKAQ</sequence>
<keyword evidence="5 14" id="KW-0444">Lipid biosynthesis</keyword>
<evidence type="ECO:0000256" key="3">
    <source>
        <dbReference type="ARBA" id="ARBA00007811"/>
    </source>
</evidence>
<feature type="transmembrane region" description="Helical" evidence="14">
    <location>
        <begin position="64"/>
        <end position="93"/>
    </location>
</feature>
<keyword evidence="6 14" id="KW-0812">Transmembrane</keyword>
<dbReference type="GO" id="GO:0005789">
    <property type="term" value="C:endoplasmic reticulum membrane"/>
    <property type="evidence" value="ECO:0007669"/>
    <property type="project" value="UniProtKB-SubCell"/>
</dbReference>
<evidence type="ECO:0000256" key="14">
    <source>
        <dbReference type="RuleBase" id="RU363109"/>
    </source>
</evidence>
<reference evidence="15" key="1">
    <citation type="submission" date="2017-05" db="UniProtKB">
        <authorList>
            <consortium name="EnsemblMetazoa"/>
        </authorList>
    </citation>
    <scope>IDENTIFICATION</scope>
</reference>
<dbReference type="InterPro" id="IPR007482">
    <property type="entry name" value="Tyr_Pase-like_PTPLA"/>
</dbReference>
<evidence type="ECO:0000256" key="13">
    <source>
        <dbReference type="ARBA" id="ARBA00036671"/>
    </source>
</evidence>
<evidence type="ECO:0000256" key="5">
    <source>
        <dbReference type="ARBA" id="ARBA00022516"/>
    </source>
</evidence>
<accession>A0A1X7UZ32</accession>
<evidence type="ECO:0000256" key="9">
    <source>
        <dbReference type="ARBA" id="ARBA00023098"/>
    </source>
</evidence>
<keyword evidence="12 14" id="KW-0456">Lyase</keyword>
<keyword evidence="11 14" id="KW-0275">Fatty acid biosynthesis</keyword>
<feature type="transmembrane region" description="Helical" evidence="14">
    <location>
        <begin position="31"/>
        <end position="52"/>
    </location>
</feature>
<evidence type="ECO:0000256" key="2">
    <source>
        <dbReference type="ARBA" id="ARBA00005194"/>
    </source>
</evidence>
<dbReference type="PANTHER" id="PTHR11035:SF3">
    <property type="entry name" value="VERY-LONG-CHAIN (3R)-3-HYDROXYACYL-COA DEHYDRATASE"/>
    <property type="match status" value="1"/>
</dbReference>
<dbReference type="STRING" id="400682.A0A1X7UZ32"/>
<evidence type="ECO:0000256" key="11">
    <source>
        <dbReference type="ARBA" id="ARBA00023160"/>
    </source>
</evidence>
<dbReference type="eggNOG" id="KOG3187">
    <property type="taxonomic scope" value="Eukaryota"/>
</dbReference>
<dbReference type="InParanoid" id="A0A1X7UZ32"/>
<dbReference type="EnsemblMetazoa" id="Aqu2.1.32607_001">
    <property type="protein sequence ID" value="Aqu2.1.32607_001"/>
    <property type="gene ID" value="Aqu2.1.32607"/>
</dbReference>
<keyword evidence="14" id="KW-0256">Endoplasmic reticulum</keyword>
<dbReference type="GO" id="GO:0030497">
    <property type="term" value="P:fatty acid elongation"/>
    <property type="evidence" value="ECO:0007669"/>
    <property type="project" value="TreeGrafter"/>
</dbReference>
<dbReference type="AlphaFoldDB" id="A0A1X7UZ32"/>
<organism evidence="15">
    <name type="scientific">Amphimedon queenslandica</name>
    <name type="common">Sponge</name>
    <dbReference type="NCBI Taxonomy" id="400682"/>
    <lineage>
        <taxon>Eukaryota</taxon>
        <taxon>Metazoa</taxon>
        <taxon>Porifera</taxon>
        <taxon>Demospongiae</taxon>
        <taxon>Heteroscleromorpha</taxon>
        <taxon>Haplosclerida</taxon>
        <taxon>Niphatidae</taxon>
        <taxon>Amphimedon</taxon>
    </lineage>
</organism>
<dbReference type="EC" id="4.2.1.134" evidence="4 14"/>
<dbReference type="Pfam" id="PF04387">
    <property type="entry name" value="PTPLA"/>
    <property type="match status" value="1"/>
</dbReference>
<keyword evidence="9 14" id="KW-0443">Lipid metabolism</keyword>
<comment type="pathway">
    <text evidence="2 14">Lipid metabolism; fatty acid biosynthesis.</text>
</comment>
<dbReference type="GO" id="GO:0102158">
    <property type="term" value="F:very-long-chain (3R)-3-hydroxyacyl-CoA dehydratase activity"/>
    <property type="evidence" value="ECO:0007669"/>
    <property type="project" value="UniProtKB-EC"/>
</dbReference>
<keyword evidence="8 14" id="KW-1133">Transmembrane helix</keyword>
<dbReference type="OMA" id="FHYLIVQ"/>
<comment type="catalytic activity">
    <reaction evidence="13 14">
        <text>a very-long-chain (3R)-3-hydroxyacyl-CoA = a very-long-chain (2E)-enoyl-CoA + H2O</text>
        <dbReference type="Rhea" id="RHEA:45812"/>
        <dbReference type="ChEBI" id="CHEBI:15377"/>
        <dbReference type="ChEBI" id="CHEBI:83728"/>
        <dbReference type="ChEBI" id="CHEBI:85440"/>
        <dbReference type="EC" id="4.2.1.134"/>
    </reaction>
</comment>